<sequence length="125" mass="14427">MSPFKNTQKIFFGRCSRCKLKNVKVLNDGIDWNSRDNLYWKHDVQRFEAVKIILHGNAEFEAVDVILQGNHVFDVPDGYKMKITSGNSGLEVELNAIAKTSMDCGTWFWSYKRMGTHIQLELVEL</sequence>
<protein>
    <recommendedName>
        <fullName evidence="1">UGP3-like C-terminal hexapeptide repeats domain-containing protein</fullName>
    </recommendedName>
</protein>
<feature type="domain" description="UGP3-like C-terminal hexapeptide repeats" evidence="1">
    <location>
        <begin position="13"/>
        <end position="122"/>
    </location>
</feature>
<evidence type="ECO:0000259" key="1">
    <source>
        <dbReference type="Pfam" id="PF25441"/>
    </source>
</evidence>
<dbReference type="AlphaFoldDB" id="A0A484LXE8"/>
<name>A0A484LXE8_9ASTE</name>
<accession>A0A484LXE8</accession>
<proteinExistence type="predicted"/>
<dbReference type="EMBL" id="OOIL02002122">
    <property type="protein sequence ID" value="VFQ80448.1"/>
    <property type="molecule type" value="Genomic_DNA"/>
</dbReference>
<dbReference type="OrthoDB" id="779905at2759"/>
<organism evidence="2 3">
    <name type="scientific">Cuscuta campestris</name>
    <dbReference type="NCBI Taxonomy" id="132261"/>
    <lineage>
        <taxon>Eukaryota</taxon>
        <taxon>Viridiplantae</taxon>
        <taxon>Streptophyta</taxon>
        <taxon>Embryophyta</taxon>
        <taxon>Tracheophyta</taxon>
        <taxon>Spermatophyta</taxon>
        <taxon>Magnoliopsida</taxon>
        <taxon>eudicotyledons</taxon>
        <taxon>Gunneridae</taxon>
        <taxon>Pentapetalae</taxon>
        <taxon>asterids</taxon>
        <taxon>lamiids</taxon>
        <taxon>Solanales</taxon>
        <taxon>Convolvulaceae</taxon>
        <taxon>Cuscuteae</taxon>
        <taxon>Cuscuta</taxon>
        <taxon>Cuscuta subgen. Grammica</taxon>
        <taxon>Cuscuta sect. Cleistogrammica</taxon>
    </lineage>
</organism>
<evidence type="ECO:0000313" key="3">
    <source>
        <dbReference type="Proteomes" id="UP000595140"/>
    </source>
</evidence>
<keyword evidence="3" id="KW-1185">Reference proteome</keyword>
<gene>
    <name evidence="2" type="ORF">CCAM_LOCUS22224</name>
</gene>
<evidence type="ECO:0000313" key="2">
    <source>
        <dbReference type="EMBL" id="VFQ80448.1"/>
    </source>
</evidence>
<dbReference type="Proteomes" id="UP000595140">
    <property type="component" value="Unassembled WGS sequence"/>
</dbReference>
<dbReference type="Pfam" id="PF25441">
    <property type="entry name" value="Hexapep_UGP3_C"/>
    <property type="match status" value="1"/>
</dbReference>
<dbReference type="InterPro" id="IPR057388">
    <property type="entry name" value="Hexapep_UGP3_C"/>
</dbReference>
<reference evidence="2 3" key="1">
    <citation type="submission" date="2018-04" db="EMBL/GenBank/DDBJ databases">
        <authorList>
            <person name="Vogel A."/>
        </authorList>
    </citation>
    <scope>NUCLEOTIDE SEQUENCE [LARGE SCALE GENOMIC DNA]</scope>
</reference>